<dbReference type="InterPro" id="IPR017452">
    <property type="entry name" value="GPCR_Rhodpsn_7TM"/>
</dbReference>
<evidence type="ECO:0000256" key="4">
    <source>
        <dbReference type="ARBA" id="ARBA00022606"/>
    </source>
</evidence>
<proteinExistence type="inferred from homology"/>
<evidence type="ECO:0000313" key="14">
    <source>
        <dbReference type="Proteomes" id="UP000248480"/>
    </source>
</evidence>
<feature type="transmembrane region" description="Helical" evidence="12">
    <location>
        <begin position="209"/>
        <end position="233"/>
    </location>
</feature>
<comment type="similarity">
    <text evidence="2">Belongs to the G-protein coupled receptor 1 family.</text>
</comment>
<keyword evidence="6" id="KW-0552">Olfaction</keyword>
<evidence type="ECO:0000256" key="5">
    <source>
        <dbReference type="ARBA" id="ARBA00022692"/>
    </source>
</evidence>
<feature type="domain" description="G-protein coupled receptors family 1 profile" evidence="13">
    <location>
        <begin position="12"/>
        <end position="261"/>
    </location>
</feature>
<dbReference type="InParanoid" id="A0A2Y9RUA8"/>
<dbReference type="Pfam" id="PF13853">
    <property type="entry name" value="7tm_4"/>
    <property type="match status" value="1"/>
</dbReference>
<keyword evidence="5 12" id="KW-0812">Transmembrane</keyword>
<dbReference type="PROSITE" id="PS50262">
    <property type="entry name" value="G_PROTEIN_RECEP_F1_2"/>
    <property type="match status" value="1"/>
</dbReference>
<dbReference type="STRING" id="127582.A0A2Y9RUA8"/>
<evidence type="ECO:0000256" key="12">
    <source>
        <dbReference type="SAM" id="Phobius"/>
    </source>
</evidence>
<reference evidence="15" key="1">
    <citation type="submission" date="2025-08" db="UniProtKB">
        <authorList>
            <consortium name="RefSeq"/>
        </authorList>
    </citation>
    <scope>IDENTIFICATION</scope>
</reference>
<dbReference type="OrthoDB" id="10017003at2759"/>
<keyword evidence="10" id="KW-0675">Receptor</keyword>
<keyword evidence="11" id="KW-0807">Transducer</keyword>
<evidence type="ECO:0000256" key="3">
    <source>
        <dbReference type="ARBA" id="ARBA00022475"/>
    </source>
</evidence>
<evidence type="ECO:0000256" key="9">
    <source>
        <dbReference type="ARBA" id="ARBA00023136"/>
    </source>
</evidence>
<sequence length="281" mass="31430">HHVGFYIVAITGNTTLVLLLSLDPRLHSPMYFLLSKLSLMDISLISIIVPKMLTNFFSRTLYISYIGCGTQVYFHSALGGSECILLTLMAYDQYVVISNPLRYVAIMNSEVCLQMAIVSWIGGAINSLVQTTYAMHFPRCGSREIHHFFCEIQAVLKLSCENTSSYKKVVSVMGSIFLLIPFALVLTSYTLIFLRVLHINSSKGRNKTVATCSSHLMVVFLCFGPTNVIYMTPSALLSPEQDQDLSVFYTIVTPMLNTLIYSPRNKDIGEALKKILCKTYS</sequence>
<evidence type="ECO:0000256" key="11">
    <source>
        <dbReference type="ARBA" id="ARBA00023224"/>
    </source>
</evidence>
<evidence type="ECO:0000256" key="7">
    <source>
        <dbReference type="ARBA" id="ARBA00022989"/>
    </source>
</evidence>
<keyword evidence="8" id="KW-0297">G-protein coupled receptor</keyword>
<evidence type="ECO:0000256" key="6">
    <source>
        <dbReference type="ARBA" id="ARBA00022725"/>
    </source>
</evidence>
<evidence type="ECO:0000313" key="15">
    <source>
        <dbReference type="RefSeq" id="XP_023597201.1"/>
    </source>
</evidence>
<protein>
    <submittedName>
        <fullName evidence="15">Olfactory receptor 2T2-like</fullName>
    </submittedName>
</protein>
<dbReference type="PRINTS" id="PR00245">
    <property type="entry name" value="OLFACTORYR"/>
</dbReference>
<dbReference type="RefSeq" id="XP_023597201.1">
    <property type="nucleotide sequence ID" value="XM_023741433.1"/>
</dbReference>
<keyword evidence="3" id="KW-1003">Cell membrane</keyword>
<evidence type="ECO:0000256" key="1">
    <source>
        <dbReference type="ARBA" id="ARBA00004651"/>
    </source>
</evidence>
<dbReference type="FunFam" id="1.20.1070.10:FF:000008">
    <property type="entry name" value="Olfactory receptor"/>
    <property type="match status" value="1"/>
</dbReference>
<keyword evidence="9 12" id="KW-0472">Membrane</keyword>
<dbReference type="FunFam" id="1.10.1220.70:FF:000001">
    <property type="entry name" value="Olfactory receptor"/>
    <property type="match status" value="1"/>
</dbReference>
<dbReference type="KEGG" id="tmu:111822590"/>
<dbReference type="AlphaFoldDB" id="A0A2Y9RUA8"/>
<feature type="transmembrane region" description="Helical" evidence="12">
    <location>
        <begin position="6"/>
        <end position="22"/>
    </location>
</feature>
<feature type="transmembrane region" description="Helical" evidence="12">
    <location>
        <begin position="245"/>
        <end position="263"/>
    </location>
</feature>
<evidence type="ECO:0000256" key="10">
    <source>
        <dbReference type="ARBA" id="ARBA00023170"/>
    </source>
</evidence>
<feature type="transmembrane region" description="Helical" evidence="12">
    <location>
        <begin position="73"/>
        <end position="91"/>
    </location>
</feature>
<evidence type="ECO:0000256" key="2">
    <source>
        <dbReference type="ARBA" id="ARBA00010663"/>
    </source>
</evidence>
<keyword evidence="4" id="KW-0716">Sensory transduction</keyword>
<evidence type="ECO:0000256" key="8">
    <source>
        <dbReference type="ARBA" id="ARBA00023040"/>
    </source>
</evidence>
<comment type="subcellular location">
    <subcellularLocation>
        <location evidence="1">Cell membrane</location>
        <topology evidence="1">Multi-pass membrane protein</topology>
    </subcellularLocation>
</comment>
<dbReference type="Proteomes" id="UP000248480">
    <property type="component" value="Unplaced"/>
</dbReference>
<name>A0A2Y9RUA8_TRIMA</name>
<dbReference type="Gene3D" id="1.20.1070.10">
    <property type="entry name" value="Rhodopsin 7-helix transmembrane proteins"/>
    <property type="match status" value="1"/>
</dbReference>
<dbReference type="CDD" id="cd15421">
    <property type="entry name" value="7tmA_OR2T-like"/>
    <property type="match status" value="1"/>
</dbReference>
<dbReference type="GO" id="GO:0004930">
    <property type="term" value="F:G protein-coupled receptor activity"/>
    <property type="evidence" value="ECO:0007669"/>
    <property type="project" value="UniProtKB-KW"/>
</dbReference>
<feature type="non-terminal residue" evidence="15">
    <location>
        <position position="1"/>
    </location>
</feature>
<feature type="transmembrane region" description="Helical" evidence="12">
    <location>
        <begin position="34"/>
        <end position="53"/>
    </location>
</feature>
<dbReference type="PANTHER" id="PTHR26453">
    <property type="entry name" value="OLFACTORY RECEPTOR"/>
    <property type="match status" value="1"/>
</dbReference>
<keyword evidence="7 12" id="KW-1133">Transmembrane helix</keyword>
<dbReference type="GO" id="GO:0005886">
    <property type="term" value="C:plasma membrane"/>
    <property type="evidence" value="ECO:0007669"/>
    <property type="project" value="UniProtKB-SubCell"/>
</dbReference>
<evidence type="ECO:0000259" key="13">
    <source>
        <dbReference type="PROSITE" id="PS50262"/>
    </source>
</evidence>
<organism evidence="14 15">
    <name type="scientific">Trichechus manatus latirostris</name>
    <name type="common">Florida manatee</name>
    <dbReference type="NCBI Taxonomy" id="127582"/>
    <lineage>
        <taxon>Eukaryota</taxon>
        <taxon>Metazoa</taxon>
        <taxon>Chordata</taxon>
        <taxon>Craniata</taxon>
        <taxon>Vertebrata</taxon>
        <taxon>Euteleostomi</taxon>
        <taxon>Mammalia</taxon>
        <taxon>Eutheria</taxon>
        <taxon>Afrotheria</taxon>
        <taxon>Sirenia</taxon>
        <taxon>Trichechidae</taxon>
        <taxon>Trichechus</taxon>
    </lineage>
</organism>
<keyword evidence="14" id="KW-1185">Reference proteome</keyword>
<dbReference type="InterPro" id="IPR000725">
    <property type="entry name" value="Olfact_rcpt"/>
</dbReference>
<gene>
    <name evidence="15" type="primary">LOC111822590</name>
</gene>
<dbReference type="SUPFAM" id="SSF81321">
    <property type="entry name" value="Family A G protein-coupled receptor-like"/>
    <property type="match status" value="1"/>
</dbReference>
<accession>A0A2Y9RUA8</accession>
<feature type="transmembrane region" description="Helical" evidence="12">
    <location>
        <begin position="176"/>
        <end position="197"/>
    </location>
</feature>
<dbReference type="GO" id="GO:0004984">
    <property type="term" value="F:olfactory receptor activity"/>
    <property type="evidence" value="ECO:0007669"/>
    <property type="project" value="InterPro"/>
</dbReference>
<dbReference type="GeneID" id="111822590"/>